<protein>
    <submittedName>
        <fullName evidence="3">Pentatricopeptide repeat-containing protein</fullName>
    </submittedName>
</protein>
<dbReference type="OrthoDB" id="185373at2759"/>
<reference evidence="3 4" key="1">
    <citation type="submission" date="2018-02" db="EMBL/GenBank/DDBJ databases">
        <title>Draft genome of wild Prunus yedoensis var. nudiflora.</title>
        <authorList>
            <person name="Baek S."/>
            <person name="Kim J.-H."/>
            <person name="Choi K."/>
            <person name="Kim G.-B."/>
            <person name="Cho A."/>
            <person name="Jang H."/>
            <person name="Shin C.-H."/>
            <person name="Yu H.-J."/>
            <person name="Mun J.-H."/>
        </authorList>
    </citation>
    <scope>NUCLEOTIDE SEQUENCE [LARGE SCALE GENOMIC DNA]</scope>
    <source>
        <strain evidence="4">cv. Jeju island</strain>
        <tissue evidence="3">Leaf</tissue>
    </source>
</reference>
<gene>
    <name evidence="3" type="ORF">Pyn_10805</name>
</gene>
<sequence length="264" mass="29748">MGLSRFFNLVSKPSKKPINSFLPFPNLCSTPTSQTGSHRSFTTSLRSIKFTNFTRNRTLHTENPSGFLSNRTGGFYRAIHDGLGKTQVPDEASDKIPGANNREITEEAERICRILSSNSKSPIDSFLDGASVEVSPALVVEVLKKLSNAGVLALSFFRWAEKQKGFKHTMESYNALIEALGKIKQFKMIWELVNDMKSKGLLSKETFALISRRYSRAKKVKEAIETFEKMEKFGMKVEGSDFNRLIDTLGKSRQVGKHRRCLIK</sequence>
<dbReference type="PROSITE" id="PS51375">
    <property type="entry name" value="PPR"/>
    <property type="match status" value="1"/>
</dbReference>
<keyword evidence="4" id="KW-1185">Reference proteome</keyword>
<keyword evidence="1" id="KW-0677">Repeat</keyword>
<dbReference type="InterPro" id="IPR011990">
    <property type="entry name" value="TPR-like_helical_dom_sf"/>
</dbReference>
<feature type="repeat" description="PPR" evidence="2">
    <location>
        <begin position="169"/>
        <end position="203"/>
    </location>
</feature>
<comment type="caution">
    <text evidence="3">The sequence shown here is derived from an EMBL/GenBank/DDBJ whole genome shotgun (WGS) entry which is preliminary data.</text>
</comment>
<dbReference type="PANTHER" id="PTHR47003">
    <property type="entry name" value="OS01G0970900 PROTEIN"/>
    <property type="match status" value="1"/>
</dbReference>
<dbReference type="AlphaFoldDB" id="A0A314YMJ0"/>
<accession>A0A314YMJ0</accession>
<evidence type="ECO:0000256" key="1">
    <source>
        <dbReference type="ARBA" id="ARBA00022737"/>
    </source>
</evidence>
<dbReference type="NCBIfam" id="TIGR00756">
    <property type="entry name" value="PPR"/>
    <property type="match status" value="1"/>
</dbReference>
<proteinExistence type="predicted"/>
<name>A0A314YMJ0_PRUYE</name>
<dbReference type="Pfam" id="PF01535">
    <property type="entry name" value="PPR"/>
    <property type="match status" value="2"/>
</dbReference>
<dbReference type="Gene3D" id="1.25.40.10">
    <property type="entry name" value="Tetratricopeptide repeat domain"/>
    <property type="match status" value="1"/>
</dbReference>
<dbReference type="EMBL" id="PJQY01000792">
    <property type="protein sequence ID" value="PQQ07903.1"/>
    <property type="molecule type" value="Genomic_DNA"/>
</dbReference>
<organism evidence="3 4">
    <name type="scientific">Prunus yedoensis var. nudiflora</name>
    <dbReference type="NCBI Taxonomy" id="2094558"/>
    <lineage>
        <taxon>Eukaryota</taxon>
        <taxon>Viridiplantae</taxon>
        <taxon>Streptophyta</taxon>
        <taxon>Embryophyta</taxon>
        <taxon>Tracheophyta</taxon>
        <taxon>Spermatophyta</taxon>
        <taxon>Magnoliopsida</taxon>
        <taxon>eudicotyledons</taxon>
        <taxon>Gunneridae</taxon>
        <taxon>Pentapetalae</taxon>
        <taxon>rosids</taxon>
        <taxon>fabids</taxon>
        <taxon>Rosales</taxon>
        <taxon>Rosaceae</taxon>
        <taxon>Amygdaloideae</taxon>
        <taxon>Amygdaleae</taxon>
        <taxon>Prunus</taxon>
    </lineage>
</organism>
<dbReference type="InterPro" id="IPR044578">
    <property type="entry name" value="BIR6-like"/>
</dbReference>
<dbReference type="STRING" id="2094558.A0A314YMJ0"/>
<evidence type="ECO:0000313" key="3">
    <source>
        <dbReference type="EMBL" id="PQQ07903.1"/>
    </source>
</evidence>
<dbReference type="PANTHER" id="PTHR47003:SF11">
    <property type="entry name" value="PPR SUPERFAMILY PROTEIN"/>
    <property type="match status" value="1"/>
</dbReference>
<dbReference type="Proteomes" id="UP000250321">
    <property type="component" value="Unassembled WGS sequence"/>
</dbReference>
<evidence type="ECO:0000313" key="4">
    <source>
        <dbReference type="Proteomes" id="UP000250321"/>
    </source>
</evidence>
<dbReference type="GO" id="GO:0008380">
    <property type="term" value="P:RNA splicing"/>
    <property type="evidence" value="ECO:0007669"/>
    <property type="project" value="InterPro"/>
</dbReference>
<dbReference type="InterPro" id="IPR002885">
    <property type="entry name" value="PPR_rpt"/>
</dbReference>
<evidence type="ECO:0000256" key="2">
    <source>
        <dbReference type="PROSITE-ProRule" id="PRU00708"/>
    </source>
</evidence>